<dbReference type="Pfam" id="PF03609">
    <property type="entry name" value="EII-Sor"/>
    <property type="match status" value="1"/>
</dbReference>
<comment type="subcellular location">
    <subcellularLocation>
        <location evidence="1">Cell membrane</location>
        <topology evidence="1">Multi-pass membrane protein</topology>
    </subcellularLocation>
</comment>
<evidence type="ECO:0000256" key="7">
    <source>
        <dbReference type="ARBA" id="ARBA00022989"/>
    </source>
</evidence>
<keyword evidence="4" id="KW-0762">Sugar transport</keyword>
<dbReference type="Proteomes" id="UP000190285">
    <property type="component" value="Unassembled WGS sequence"/>
</dbReference>
<accession>A0A1T5L2G0</accession>
<evidence type="ECO:0000256" key="4">
    <source>
        <dbReference type="ARBA" id="ARBA00022597"/>
    </source>
</evidence>
<evidence type="ECO:0000256" key="2">
    <source>
        <dbReference type="ARBA" id="ARBA00022448"/>
    </source>
</evidence>
<evidence type="ECO:0000256" key="1">
    <source>
        <dbReference type="ARBA" id="ARBA00004651"/>
    </source>
</evidence>
<gene>
    <name evidence="10" type="ORF">SAMN02194393_02330</name>
</gene>
<protein>
    <submittedName>
        <fullName evidence="10">PTS system, mannose-specific IIC component</fullName>
    </submittedName>
</protein>
<feature type="transmembrane region" description="Helical" evidence="9">
    <location>
        <begin position="135"/>
        <end position="161"/>
    </location>
</feature>
<dbReference type="PROSITE" id="PS51106">
    <property type="entry name" value="PTS_EIIC_TYPE_4"/>
    <property type="match status" value="1"/>
</dbReference>
<keyword evidence="7 9" id="KW-1133">Transmembrane helix</keyword>
<dbReference type="PANTHER" id="PTHR32502">
    <property type="entry name" value="N-ACETYLGALACTOSAMINE PERMEASE II COMPONENT-RELATED"/>
    <property type="match status" value="1"/>
</dbReference>
<dbReference type="GO" id="GO:0009401">
    <property type="term" value="P:phosphoenolpyruvate-dependent sugar phosphotransferase system"/>
    <property type="evidence" value="ECO:0007669"/>
    <property type="project" value="UniProtKB-KW"/>
</dbReference>
<organism evidence="10 11">
    <name type="scientific">Maledivibacter halophilus</name>
    <dbReference type="NCBI Taxonomy" id="36842"/>
    <lineage>
        <taxon>Bacteria</taxon>
        <taxon>Bacillati</taxon>
        <taxon>Bacillota</taxon>
        <taxon>Clostridia</taxon>
        <taxon>Peptostreptococcales</taxon>
        <taxon>Caminicellaceae</taxon>
        <taxon>Maledivibacter</taxon>
    </lineage>
</organism>
<dbReference type="AlphaFoldDB" id="A0A1T5L2G0"/>
<evidence type="ECO:0000256" key="5">
    <source>
        <dbReference type="ARBA" id="ARBA00022683"/>
    </source>
</evidence>
<evidence type="ECO:0000256" key="3">
    <source>
        <dbReference type="ARBA" id="ARBA00022475"/>
    </source>
</evidence>
<dbReference type="STRING" id="36842.SAMN02194393_02330"/>
<sequence length="251" mass="26719">MFIKALLVALYAFWIESPLTFNTRFFAFGRPLVSGFIIGLILGDPVKGTMIGATINAVYIGVIVVGDQTPADTRIAGVLGSALGILADMTPEMALAVIIPIALVGVSFRTLRQSLFSVLAHRADKYAQEDNPRGIALVNVIPPTVFAIIYPGLATFLAVYYGPEAVQSVLGFLPKQLIAGLQATGKLLPSVGYAMLLHYMTATSLAMLPMFFIGFILAAFLGLDILAVVGMGICAAFMIYKPKAKEVASLE</sequence>
<dbReference type="OrthoDB" id="9815089at2"/>
<keyword evidence="8 9" id="KW-0472">Membrane</keyword>
<name>A0A1T5L2G0_9FIRM</name>
<dbReference type="GO" id="GO:0005886">
    <property type="term" value="C:plasma membrane"/>
    <property type="evidence" value="ECO:0007669"/>
    <property type="project" value="UniProtKB-SubCell"/>
</dbReference>
<evidence type="ECO:0000313" key="11">
    <source>
        <dbReference type="Proteomes" id="UP000190285"/>
    </source>
</evidence>
<reference evidence="10 11" key="1">
    <citation type="submission" date="2017-02" db="EMBL/GenBank/DDBJ databases">
        <authorList>
            <person name="Peterson S.W."/>
        </authorList>
    </citation>
    <scope>NUCLEOTIDE SEQUENCE [LARGE SCALE GENOMIC DNA]</scope>
    <source>
        <strain evidence="10 11">M1</strain>
    </source>
</reference>
<dbReference type="RefSeq" id="WP_079491811.1">
    <property type="nucleotide sequence ID" value="NZ_FUZT01000005.1"/>
</dbReference>
<keyword evidence="5" id="KW-0598">Phosphotransferase system</keyword>
<evidence type="ECO:0000256" key="9">
    <source>
        <dbReference type="SAM" id="Phobius"/>
    </source>
</evidence>
<evidence type="ECO:0000256" key="6">
    <source>
        <dbReference type="ARBA" id="ARBA00022692"/>
    </source>
</evidence>
<dbReference type="InterPro" id="IPR004700">
    <property type="entry name" value="PTS_IIC_man"/>
</dbReference>
<evidence type="ECO:0000313" key="10">
    <source>
        <dbReference type="EMBL" id="SKC69895.1"/>
    </source>
</evidence>
<feature type="transmembrane region" description="Helical" evidence="9">
    <location>
        <begin position="210"/>
        <end position="240"/>
    </location>
</feature>
<feature type="transmembrane region" description="Helical" evidence="9">
    <location>
        <begin position="93"/>
        <end position="111"/>
    </location>
</feature>
<proteinExistence type="predicted"/>
<keyword evidence="11" id="KW-1185">Reference proteome</keyword>
<keyword evidence="3" id="KW-1003">Cell membrane</keyword>
<keyword evidence="6 9" id="KW-0812">Transmembrane</keyword>
<dbReference type="EMBL" id="FUZT01000005">
    <property type="protein sequence ID" value="SKC69895.1"/>
    <property type="molecule type" value="Genomic_DNA"/>
</dbReference>
<dbReference type="InterPro" id="IPR050303">
    <property type="entry name" value="GatZ_KbaZ_carbometab"/>
</dbReference>
<dbReference type="PANTHER" id="PTHR32502:SF8">
    <property type="entry name" value="N-ACETYLGALACTOSAMINE PERMEASE IIC COMPONENT 1"/>
    <property type="match status" value="1"/>
</dbReference>
<evidence type="ECO:0000256" key="8">
    <source>
        <dbReference type="ARBA" id="ARBA00023136"/>
    </source>
</evidence>
<keyword evidence="2" id="KW-0813">Transport</keyword>